<proteinExistence type="predicted"/>
<dbReference type="AlphaFoldDB" id="A0A3D3R9S5"/>
<dbReference type="GO" id="GO:0032259">
    <property type="term" value="P:methylation"/>
    <property type="evidence" value="ECO:0007669"/>
    <property type="project" value="UniProtKB-KW"/>
</dbReference>
<dbReference type="Gene3D" id="3.40.50.150">
    <property type="entry name" value="Vaccinia Virus protein VP39"/>
    <property type="match status" value="1"/>
</dbReference>
<dbReference type="InterPro" id="IPR041698">
    <property type="entry name" value="Methyltransf_25"/>
</dbReference>
<dbReference type="SUPFAM" id="SSF53335">
    <property type="entry name" value="S-adenosyl-L-methionine-dependent methyltransferases"/>
    <property type="match status" value="1"/>
</dbReference>
<evidence type="ECO:0000256" key="1">
    <source>
        <dbReference type="ARBA" id="ARBA00022679"/>
    </source>
</evidence>
<accession>A0A3D3R9S5</accession>
<evidence type="ECO:0000259" key="2">
    <source>
        <dbReference type="Pfam" id="PF13649"/>
    </source>
</evidence>
<feature type="domain" description="Methyltransferase" evidence="2">
    <location>
        <begin position="33"/>
        <end position="125"/>
    </location>
</feature>
<dbReference type="PANTHER" id="PTHR43861">
    <property type="entry name" value="TRANS-ACONITATE 2-METHYLTRANSFERASE-RELATED"/>
    <property type="match status" value="1"/>
</dbReference>
<comment type="caution">
    <text evidence="3">The sequence shown here is derived from an EMBL/GenBank/DDBJ whole genome shotgun (WGS) entry which is preliminary data.</text>
</comment>
<sequence length="197" mass="21705">MWDEKYSAAHYVYGEEPNTFLQEHVDCLPKGKVLCLAEGEGRNAVFLARQGYQVTAVDASEVGLQKARRLAEKYQTSIETIHADLATFDLGEKQWDSIVSIFCHVPQKIRKRIHGKIAASLKSVGVFLLEAYTPRQLKHGTGGPPDVESMMSKALLLEEVSGLAFSHLEELEREIIEGSNHTGVGAIVQAIGKKQAS</sequence>
<dbReference type="PANTHER" id="PTHR43861:SF3">
    <property type="entry name" value="PUTATIVE (AFU_ORTHOLOGUE AFUA_2G14390)-RELATED"/>
    <property type="match status" value="1"/>
</dbReference>
<dbReference type="CDD" id="cd02440">
    <property type="entry name" value="AdoMet_MTases"/>
    <property type="match status" value="1"/>
</dbReference>
<dbReference type="EMBL" id="DQAY01000107">
    <property type="protein sequence ID" value="HCO24767.1"/>
    <property type="molecule type" value="Genomic_DNA"/>
</dbReference>
<gene>
    <name evidence="3" type="ORF">DIT97_17705</name>
</gene>
<evidence type="ECO:0000313" key="4">
    <source>
        <dbReference type="Proteomes" id="UP000263642"/>
    </source>
</evidence>
<name>A0A3D3R9S5_9PLAN</name>
<keyword evidence="1 3" id="KW-0808">Transferase</keyword>
<keyword evidence="3" id="KW-0489">Methyltransferase</keyword>
<protein>
    <submittedName>
        <fullName evidence="3">SAM-dependent methyltransferase</fullName>
    </submittedName>
</protein>
<evidence type="ECO:0000313" key="3">
    <source>
        <dbReference type="EMBL" id="HCO24767.1"/>
    </source>
</evidence>
<dbReference type="GO" id="GO:0008168">
    <property type="term" value="F:methyltransferase activity"/>
    <property type="evidence" value="ECO:0007669"/>
    <property type="project" value="UniProtKB-KW"/>
</dbReference>
<reference evidence="3 4" key="1">
    <citation type="journal article" date="2018" name="Nat. Biotechnol.">
        <title>A standardized bacterial taxonomy based on genome phylogeny substantially revises the tree of life.</title>
        <authorList>
            <person name="Parks D.H."/>
            <person name="Chuvochina M."/>
            <person name="Waite D.W."/>
            <person name="Rinke C."/>
            <person name="Skarshewski A."/>
            <person name="Chaumeil P.A."/>
            <person name="Hugenholtz P."/>
        </authorList>
    </citation>
    <scope>NUCLEOTIDE SEQUENCE [LARGE SCALE GENOMIC DNA]</scope>
    <source>
        <strain evidence="3">UBA9375</strain>
    </source>
</reference>
<dbReference type="InterPro" id="IPR029063">
    <property type="entry name" value="SAM-dependent_MTases_sf"/>
</dbReference>
<dbReference type="Pfam" id="PF13649">
    <property type="entry name" value="Methyltransf_25"/>
    <property type="match status" value="1"/>
</dbReference>
<dbReference type="Proteomes" id="UP000263642">
    <property type="component" value="Unassembled WGS sequence"/>
</dbReference>
<organism evidence="3 4">
    <name type="scientific">Gimesia maris</name>
    <dbReference type="NCBI Taxonomy" id="122"/>
    <lineage>
        <taxon>Bacteria</taxon>
        <taxon>Pseudomonadati</taxon>
        <taxon>Planctomycetota</taxon>
        <taxon>Planctomycetia</taxon>
        <taxon>Planctomycetales</taxon>
        <taxon>Planctomycetaceae</taxon>
        <taxon>Gimesia</taxon>
    </lineage>
</organism>